<gene>
    <name evidence="3" type="ORF">Sste5346_008594</name>
</gene>
<evidence type="ECO:0000313" key="3">
    <source>
        <dbReference type="EMBL" id="KAL1889870.1"/>
    </source>
</evidence>
<keyword evidence="4" id="KW-1185">Reference proteome</keyword>
<dbReference type="Pfam" id="PF00646">
    <property type="entry name" value="F-box"/>
    <property type="match status" value="1"/>
</dbReference>
<accession>A0ABR3YNC8</accession>
<dbReference type="InterPro" id="IPR001810">
    <property type="entry name" value="F-box_dom"/>
</dbReference>
<sequence length="638" mass="72932">MADEQVGGRASPITTATTMIGYFDRLPPELMLDILGRMKMQELAVLMQCSKGLQAYIEPEVYRHKFVRDIAMTWAIRSSKPGLIRRLVNKYGASPSFYGGSMANDLIDAVPHIWRSLYNRPKLTLLTAMKNHYGADELLRTLIELGACLDPYACVHSQKDIREVNYPEDNMSEILHDQASHFPQRLMRMRTRETSQQEAKLTAFRYYYDTGRDWFIKKRGAAPSILHALPRLIRSDNDLPIIQLILDKEVSESLGYYAQGMSYPPIDKIYFWATPIDVFMDCLSLRYLRQRVRIEDDDFGGDDITYSAHSNMAVFLQNHARADLASKRAPPRVKDKSRAKEDGPEDVSQIYPGEPTDPLLDEWYGWKRVVSPVTLEILLDRITVSGMAHPVASSYAELLKSMFSSGWGQAARLMSKYDGPAPESRFPSWTSGAESVGRRTLAMLLLCDDQSSLQSRELHQYIVYAVRRADMLFMDKVIDNIEQVFSDLASFIDVEGPYVPNLADDDVELQYHYFNRSAAPMINRSQATYPVEGWTALHEICRLWNLQMIAYEKSRIKHSPDYPVPRFARETATTMKLLATLVLHKFPIHQMSDEEMAPYEILLKDPDSDLSKESVMLLQSIGQYMKTARLVDLLAVKK</sequence>
<evidence type="ECO:0000259" key="2">
    <source>
        <dbReference type="SMART" id="SM00256"/>
    </source>
</evidence>
<feature type="region of interest" description="Disordered" evidence="1">
    <location>
        <begin position="326"/>
        <end position="354"/>
    </location>
</feature>
<dbReference type="SMART" id="SM00256">
    <property type="entry name" value="FBOX"/>
    <property type="match status" value="1"/>
</dbReference>
<comment type="caution">
    <text evidence="3">The sequence shown here is derived from an EMBL/GenBank/DDBJ whole genome shotgun (WGS) entry which is preliminary data.</text>
</comment>
<dbReference type="Proteomes" id="UP001583186">
    <property type="component" value="Unassembled WGS sequence"/>
</dbReference>
<proteinExistence type="predicted"/>
<dbReference type="SUPFAM" id="SSF81383">
    <property type="entry name" value="F-box domain"/>
    <property type="match status" value="1"/>
</dbReference>
<evidence type="ECO:0000313" key="4">
    <source>
        <dbReference type="Proteomes" id="UP001583186"/>
    </source>
</evidence>
<feature type="domain" description="F-box" evidence="2">
    <location>
        <begin position="26"/>
        <end position="66"/>
    </location>
</feature>
<reference evidence="3 4" key="1">
    <citation type="journal article" date="2024" name="IMA Fungus">
        <title>IMA Genome - F19 : A genome assembly and annotation guide to empower mycologists, including annotated draft genome sequences of Ceratocystis pirilliformis, Diaporthe australafricana, Fusarium ophioides, Paecilomyces lecythidis, and Sporothrix stenoceras.</title>
        <authorList>
            <person name="Aylward J."/>
            <person name="Wilson A.M."/>
            <person name="Visagie C.M."/>
            <person name="Spraker J."/>
            <person name="Barnes I."/>
            <person name="Buitendag C."/>
            <person name="Ceriani C."/>
            <person name="Del Mar Angel L."/>
            <person name="du Plessis D."/>
            <person name="Fuchs T."/>
            <person name="Gasser K."/>
            <person name="Kramer D."/>
            <person name="Li W."/>
            <person name="Munsamy K."/>
            <person name="Piso A."/>
            <person name="Price J.L."/>
            <person name="Sonnekus B."/>
            <person name="Thomas C."/>
            <person name="van der Nest A."/>
            <person name="van Dijk A."/>
            <person name="van Heerden A."/>
            <person name="van Vuuren N."/>
            <person name="Yilmaz N."/>
            <person name="Duong T.A."/>
            <person name="van der Merwe N.A."/>
            <person name="Wingfield M.J."/>
            <person name="Wingfield B.D."/>
        </authorList>
    </citation>
    <scope>NUCLEOTIDE SEQUENCE [LARGE SCALE GENOMIC DNA]</scope>
    <source>
        <strain evidence="3 4">CMW 5346</strain>
    </source>
</reference>
<protein>
    <recommendedName>
        <fullName evidence="2">F-box domain-containing protein</fullName>
    </recommendedName>
</protein>
<dbReference type="EMBL" id="JAWCUI010000068">
    <property type="protein sequence ID" value="KAL1889870.1"/>
    <property type="molecule type" value="Genomic_DNA"/>
</dbReference>
<organism evidence="3 4">
    <name type="scientific">Sporothrix stenoceras</name>
    <dbReference type="NCBI Taxonomy" id="5173"/>
    <lineage>
        <taxon>Eukaryota</taxon>
        <taxon>Fungi</taxon>
        <taxon>Dikarya</taxon>
        <taxon>Ascomycota</taxon>
        <taxon>Pezizomycotina</taxon>
        <taxon>Sordariomycetes</taxon>
        <taxon>Sordariomycetidae</taxon>
        <taxon>Ophiostomatales</taxon>
        <taxon>Ophiostomataceae</taxon>
        <taxon>Sporothrix</taxon>
    </lineage>
</organism>
<evidence type="ECO:0000256" key="1">
    <source>
        <dbReference type="SAM" id="MobiDB-lite"/>
    </source>
</evidence>
<feature type="compositionally biased region" description="Basic and acidic residues" evidence="1">
    <location>
        <begin position="326"/>
        <end position="342"/>
    </location>
</feature>
<name>A0ABR3YNC8_9PEZI</name>
<dbReference type="InterPro" id="IPR036047">
    <property type="entry name" value="F-box-like_dom_sf"/>
</dbReference>